<evidence type="ECO:0000313" key="2">
    <source>
        <dbReference type="EMBL" id="MFD2263145.1"/>
    </source>
</evidence>
<dbReference type="CDD" id="cd03801">
    <property type="entry name" value="GT4_PimA-like"/>
    <property type="match status" value="1"/>
</dbReference>
<sequence length="409" mass="44806">MTPATLSPVAFVLKGYPRLSETFIAQEILALEKAGLPITIVSLRRPTDKKRHPIVDEIRAPLLYLPEYLHEAPGKVLKSWWKVRRLPGYSRAFAAWIRDFKRDPTSNRGRRWGQALVLAAELPDDIARIHAHFMHTPGSVARYAAMIRGLPFSFSAHAKDIWTIPEWEKRDKLADAQWAVTCTGSGADHLHGLSPADGRVSLVYHGLDFSRFPHFDSVRPSRDGSGEAVQILSVGRLVAKKGYDDLLDALARLPTDLNWRFSHIGGGDGEGLRAQADRLGIADRIEWRGAQSQADVLEALRSADLFVLASRVTDDGDRDGLPNVLMEAQSQALACVSTNISAIPELIRDGETGLLVPPQDAAALSIAIEALIRDPQRRLAIGAAGEARVRGAFGHEAGVQDLLARFSAP</sequence>
<accession>A0ABW5DRP6</accession>
<dbReference type="EC" id="2.4.-.-" evidence="2"/>
<dbReference type="Proteomes" id="UP001597295">
    <property type="component" value="Unassembled WGS sequence"/>
</dbReference>
<evidence type="ECO:0000313" key="3">
    <source>
        <dbReference type="Proteomes" id="UP001597295"/>
    </source>
</evidence>
<dbReference type="Pfam" id="PF00534">
    <property type="entry name" value="Glycos_transf_1"/>
    <property type="match status" value="1"/>
</dbReference>
<keyword evidence="3" id="KW-1185">Reference proteome</keyword>
<reference evidence="3" key="1">
    <citation type="journal article" date="2019" name="Int. J. Syst. Evol. Microbiol.">
        <title>The Global Catalogue of Microorganisms (GCM) 10K type strain sequencing project: providing services to taxonomists for standard genome sequencing and annotation.</title>
        <authorList>
            <consortium name="The Broad Institute Genomics Platform"/>
            <consortium name="The Broad Institute Genome Sequencing Center for Infectious Disease"/>
            <person name="Wu L."/>
            <person name="Ma J."/>
        </authorList>
    </citation>
    <scope>NUCLEOTIDE SEQUENCE [LARGE SCALE GENOMIC DNA]</scope>
    <source>
        <strain evidence="3">CGMCC 1.19062</strain>
    </source>
</reference>
<gene>
    <name evidence="2" type="ORF">ACFSM5_09625</name>
</gene>
<proteinExistence type="predicted"/>
<dbReference type="SUPFAM" id="SSF53756">
    <property type="entry name" value="UDP-Glycosyltransferase/glycogen phosphorylase"/>
    <property type="match status" value="1"/>
</dbReference>
<evidence type="ECO:0000259" key="1">
    <source>
        <dbReference type="Pfam" id="PF00534"/>
    </source>
</evidence>
<protein>
    <submittedName>
        <fullName evidence="2">Glycosyltransferase family 4 protein</fullName>
        <ecNumber evidence="2">2.4.-.-</ecNumber>
    </submittedName>
</protein>
<dbReference type="PANTHER" id="PTHR12526:SF636">
    <property type="entry name" value="BLL3647 PROTEIN"/>
    <property type="match status" value="1"/>
</dbReference>
<comment type="caution">
    <text evidence="2">The sequence shown here is derived from an EMBL/GenBank/DDBJ whole genome shotgun (WGS) entry which is preliminary data.</text>
</comment>
<dbReference type="Gene3D" id="3.40.50.2000">
    <property type="entry name" value="Glycogen Phosphorylase B"/>
    <property type="match status" value="2"/>
</dbReference>
<keyword evidence="2" id="KW-0328">Glycosyltransferase</keyword>
<dbReference type="RefSeq" id="WP_379876118.1">
    <property type="nucleotide sequence ID" value="NZ_JBHUIP010000009.1"/>
</dbReference>
<dbReference type="GO" id="GO:0016757">
    <property type="term" value="F:glycosyltransferase activity"/>
    <property type="evidence" value="ECO:0007669"/>
    <property type="project" value="UniProtKB-KW"/>
</dbReference>
<dbReference type="InterPro" id="IPR001296">
    <property type="entry name" value="Glyco_trans_1"/>
</dbReference>
<keyword evidence="2" id="KW-0808">Transferase</keyword>
<feature type="domain" description="Glycosyl transferase family 1" evidence="1">
    <location>
        <begin position="228"/>
        <end position="386"/>
    </location>
</feature>
<name>A0ABW5DRP6_9PROT</name>
<dbReference type="PANTHER" id="PTHR12526">
    <property type="entry name" value="GLYCOSYLTRANSFERASE"/>
    <property type="match status" value="1"/>
</dbReference>
<dbReference type="EMBL" id="JBHUIP010000009">
    <property type="protein sequence ID" value="MFD2263145.1"/>
    <property type="molecule type" value="Genomic_DNA"/>
</dbReference>
<organism evidence="2 3">
    <name type="scientific">Lacibacterium aquatile</name>
    <dbReference type="NCBI Taxonomy" id="1168082"/>
    <lineage>
        <taxon>Bacteria</taxon>
        <taxon>Pseudomonadati</taxon>
        <taxon>Pseudomonadota</taxon>
        <taxon>Alphaproteobacteria</taxon>
        <taxon>Rhodospirillales</taxon>
        <taxon>Rhodospirillaceae</taxon>
    </lineage>
</organism>